<gene>
    <name evidence="5" type="ORF">NA57DRAFT_53323</name>
</gene>
<dbReference type="Pfam" id="PF01753">
    <property type="entry name" value="zf-MYND"/>
    <property type="match status" value="1"/>
</dbReference>
<proteinExistence type="predicted"/>
<evidence type="ECO:0000313" key="6">
    <source>
        <dbReference type="Proteomes" id="UP000799772"/>
    </source>
</evidence>
<comment type="caution">
    <text evidence="5">The sequence shown here is derived from an EMBL/GenBank/DDBJ whole genome shotgun (WGS) entry which is preliminary data.</text>
</comment>
<keyword evidence="3" id="KW-0862">Zinc</keyword>
<reference evidence="5" key="1">
    <citation type="journal article" date="2020" name="Stud. Mycol.">
        <title>101 Dothideomycetes genomes: a test case for predicting lifestyles and emergence of pathogens.</title>
        <authorList>
            <person name="Haridas S."/>
            <person name="Albert R."/>
            <person name="Binder M."/>
            <person name="Bloem J."/>
            <person name="Labutti K."/>
            <person name="Salamov A."/>
            <person name="Andreopoulos B."/>
            <person name="Baker S."/>
            <person name="Barry K."/>
            <person name="Bills G."/>
            <person name="Bluhm B."/>
            <person name="Cannon C."/>
            <person name="Castanera R."/>
            <person name="Culley D."/>
            <person name="Daum C."/>
            <person name="Ezra D."/>
            <person name="Gonzalez J."/>
            <person name="Henrissat B."/>
            <person name="Kuo A."/>
            <person name="Liang C."/>
            <person name="Lipzen A."/>
            <person name="Lutzoni F."/>
            <person name="Magnuson J."/>
            <person name="Mondo S."/>
            <person name="Nolan M."/>
            <person name="Ohm R."/>
            <person name="Pangilinan J."/>
            <person name="Park H.-J."/>
            <person name="Ramirez L."/>
            <person name="Alfaro M."/>
            <person name="Sun H."/>
            <person name="Tritt A."/>
            <person name="Yoshinaga Y."/>
            <person name="Zwiers L.-H."/>
            <person name="Turgeon B."/>
            <person name="Goodwin S."/>
            <person name="Spatafora J."/>
            <person name="Crous P."/>
            <person name="Grigoriev I."/>
        </authorList>
    </citation>
    <scope>NUCLEOTIDE SEQUENCE</scope>
    <source>
        <strain evidence="5">CBS 133067</strain>
    </source>
</reference>
<name>A0A9P4M8S3_9PEZI</name>
<evidence type="ECO:0000259" key="4">
    <source>
        <dbReference type="Pfam" id="PF01753"/>
    </source>
</evidence>
<dbReference type="Proteomes" id="UP000799772">
    <property type="component" value="Unassembled WGS sequence"/>
</dbReference>
<dbReference type="OrthoDB" id="437457at2759"/>
<dbReference type="SUPFAM" id="SSF144232">
    <property type="entry name" value="HIT/MYND zinc finger-like"/>
    <property type="match status" value="1"/>
</dbReference>
<evidence type="ECO:0000313" key="5">
    <source>
        <dbReference type="EMBL" id="KAF2101350.1"/>
    </source>
</evidence>
<evidence type="ECO:0000256" key="1">
    <source>
        <dbReference type="ARBA" id="ARBA00022723"/>
    </source>
</evidence>
<keyword evidence="2" id="KW-0863">Zinc-finger</keyword>
<keyword evidence="6" id="KW-1185">Reference proteome</keyword>
<accession>A0A9P4M8S3</accession>
<dbReference type="Gene3D" id="6.10.140.2220">
    <property type="match status" value="1"/>
</dbReference>
<sequence>MSPSTSQPSSKYCSKHCQESDWPSHKLLCKSFREFHPPFPDACRAIFFPEDTARPYWIPLRRSESGVDSIEEVFEEFLAAQGLGGEWERYPIRSNNVLGRELNKGYSKLKPVIKLLVSVAAYGDGPDGTSVNRSVISATNGLCSMRWRGSKLAYGCSETDAATLYQFSTSTWKIFGSSVTISSSPSPAPAELHSLRPGRIQRTISQGRPEFERVSVPMRHNVFDLTAYLSDDERMSFSRLSERVQMDVQAWKVRMDPEYVTASGLADYLINPGASALFFGPLDTDKRLEAQDWDRPARRFEGEIGSVIIVRRLNHGVPLSIYHAE</sequence>
<feature type="domain" description="MYND-type" evidence="4">
    <location>
        <begin position="10"/>
        <end position="29"/>
    </location>
</feature>
<dbReference type="InterPro" id="IPR002893">
    <property type="entry name" value="Znf_MYND"/>
</dbReference>
<protein>
    <recommendedName>
        <fullName evidence="4">MYND-type domain-containing protein</fullName>
    </recommendedName>
</protein>
<dbReference type="EMBL" id="ML978123">
    <property type="protein sequence ID" value="KAF2101350.1"/>
    <property type="molecule type" value="Genomic_DNA"/>
</dbReference>
<organism evidence="5 6">
    <name type="scientific">Rhizodiscina lignyota</name>
    <dbReference type="NCBI Taxonomy" id="1504668"/>
    <lineage>
        <taxon>Eukaryota</taxon>
        <taxon>Fungi</taxon>
        <taxon>Dikarya</taxon>
        <taxon>Ascomycota</taxon>
        <taxon>Pezizomycotina</taxon>
        <taxon>Dothideomycetes</taxon>
        <taxon>Pleosporomycetidae</taxon>
        <taxon>Aulographales</taxon>
        <taxon>Rhizodiscinaceae</taxon>
        <taxon>Rhizodiscina</taxon>
    </lineage>
</organism>
<dbReference type="AlphaFoldDB" id="A0A9P4M8S3"/>
<evidence type="ECO:0000256" key="3">
    <source>
        <dbReference type="ARBA" id="ARBA00022833"/>
    </source>
</evidence>
<evidence type="ECO:0000256" key="2">
    <source>
        <dbReference type="ARBA" id="ARBA00022771"/>
    </source>
</evidence>
<dbReference type="GO" id="GO:0008270">
    <property type="term" value="F:zinc ion binding"/>
    <property type="evidence" value="ECO:0007669"/>
    <property type="project" value="UniProtKB-KW"/>
</dbReference>
<keyword evidence="1" id="KW-0479">Metal-binding</keyword>